<name>A0A263CZ83_9PSEU</name>
<dbReference type="SUPFAM" id="SSF53474">
    <property type="entry name" value="alpha/beta-Hydrolases"/>
    <property type="match status" value="1"/>
</dbReference>
<accession>A0A263CZ83</accession>
<proteinExistence type="inferred from homology"/>
<evidence type="ECO:0000259" key="6">
    <source>
        <dbReference type="Pfam" id="PF00561"/>
    </source>
</evidence>
<comment type="caution">
    <text evidence="8">The sequence shown here is derived from an EMBL/GenBank/DDBJ whole genome shotgun (WGS) entry which is preliminary data.</text>
</comment>
<dbReference type="InterPro" id="IPR029058">
    <property type="entry name" value="AB_hydrolase_fold"/>
</dbReference>
<organism evidence="8 9">
    <name type="scientific">Amycolatopsis antarctica</name>
    <dbReference type="NCBI Taxonomy" id="1854586"/>
    <lineage>
        <taxon>Bacteria</taxon>
        <taxon>Bacillati</taxon>
        <taxon>Actinomycetota</taxon>
        <taxon>Actinomycetes</taxon>
        <taxon>Pseudonocardiales</taxon>
        <taxon>Pseudonocardiaceae</taxon>
        <taxon>Amycolatopsis</taxon>
    </lineage>
</organism>
<dbReference type="Gene3D" id="3.40.50.1820">
    <property type="entry name" value="alpha/beta hydrolase"/>
    <property type="match status" value="1"/>
</dbReference>
<dbReference type="EMBL" id="NKYE01000013">
    <property type="protein sequence ID" value="OZM71473.1"/>
    <property type="molecule type" value="Genomic_DNA"/>
</dbReference>
<reference evidence="8 9" key="1">
    <citation type="submission" date="2017-07" db="EMBL/GenBank/DDBJ databases">
        <title>Amycolatopsis antarcticus sp. nov., isolated from the surface of an Antarcticus brown macroalga.</title>
        <authorList>
            <person name="Wang J."/>
            <person name="Leiva S."/>
            <person name="Huang J."/>
            <person name="Huang Y."/>
        </authorList>
    </citation>
    <scope>NUCLEOTIDE SEQUENCE [LARGE SCALE GENOMIC DNA]</scope>
    <source>
        <strain evidence="8 9">AU-G6</strain>
    </source>
</reference>
<feature type="domain" description="Peptidase S33 tripeptidyl aminopeptidase-like C-terminal" evidence="7">
    <location>
        <begin position="371"/>
        <end position="458"/>
    </location>
</feature>
<feature type="signal peptide" evidence="5">
    <location>
        <begin position="1"/>
        <end position="26"/>
    </location>
</feature>
<protein>
    <submittedName>
        <fullName evidence="8">Alpha/beta hydrolase</fullName>
    </submittedName>
</protein>
<gene>
    <name evidence="8" type="ORF">CFN78_20220</name>
</gene>
<feature type="compositionally biased region" description="Basic and acidic residues" evidence="4">
    <location>
        <begin position="144"/>
        <end position="157"/>
    </location>
</feature>
<dbReference type="OrthoDB" id="4447445at2"/>
<dbReference type="InterPro" id="IPR051601">
    <property type="entry name" value="Serine_prot/Carboxylest_S33"/>
</dbReference>
<evidence type="ECO:0000256" key="4">
    <source>
        <dbReference type="SAM" id="MobiDB-lite"/>
    </source>
</evidence>
<comment type="similarity">
    <text evidence="1">Belongs to the peptidase S33 family.</text>
</comment>
<sequence length="471" mass="50321">MSIKKLAGPVLVGLLLVPLLPVTATAAEGLSWQPCRTVAGGWPAEDQRTECATITVPIDYAQPDGRTFELAVSRIKATGSRDGVILVNPGGPGASGMSMPRDLLATKAAGLGVHHDIIGFAPRGVGYSAGLACPQDSPAPDPSLSDKEEARLQSERDARHYQDCVARDPEFTANLTTANVARDMDRIRQSLGEEKIGYYGISWGTALGAEYRTLFDDHVAAMLLDSVMGSTFDLTAVDHDQMTALENSFHDFAGWLADNDRVYHFGATKEAVTKALLDLREQASDRSTVEGLLLGARGEWPESAQQLVQLRSGGEVPGAAVPARIGFDWNDPNPTFNPDQENALICNESSGTRDFETHWRNHLALSAELPVAGSHGSHDGRCAGWPRPATTWDFKPGKSPLQLVGHAYESVTPLPWAHDMRARIGGSLLTVEDDVHGSLANLPCASKAVEFFDTGKTSNATCPGAPIPPAA</sequence>
<dbReference type="AlphaFoldDB" id="A0A263CZ83"/>
<dbReference type="GO" id="GO:0016787">
    <property type="term" value="F:hydrolase activity"/>
    <property type="evidence" value="ECO:0007669"/>
    <property type="project" value="UniProtKB-KW"/>
</dbReference>
<keyword evidence="3 8" id="KW-0378">Hydrolase</keyword>
<evidence type="ECO:0000259" key="7">
    <source>
        <dbReference type="Pfam" id="PF08386"/>
    </source>
</evidence>
<feature type="domain" description="AB hydrolase-1" evidence="6">
    <location>
        <begin position="84"/>
        <end position="284"/>
    </location>
</feature>
<feature type="region of interest" description="Disordered" evidence="4">
    <location>
        <begin position="131"/>
        <end position="157"/>
    </location>
</feature>
<keyword evidence="9" id="KW-1185">Reference proteome</keyword>
<evidence type="ECO:0000313" key="9">
    <source>
        <dbReference type="Proteomes" id="UP000242444"/>
    </source>
</evidence>
<dbReference type="Proteomes" id="UP000242444">
    <property type="component" value="Unassembled WGS sequence"/>
</dbReference>
<evidence type="ECO:0000256" key="2">
    <source>
        <dbReference type="ARBA" id="ARBA00022729"/>
    </source>
</evidence>
<dbReference type="Pfam" id="PF00561">
    <property type="entry name" value="Abhydrolase_1"/>
    <property type="match status" value="1"/>
</dbReference>
<feature type="chain" id="PRO_5013192968" evidence="5">
    <location>
        <begin position="27"/>
        <end position="471"/>
    </location>
</feature>
<evidence type="ECO:0000256" key="3">
    <source>
        <dbReference type="ARBA" id="ARBA00022801"/>
    </source>
</evidence>
<dbReference type="InParanoid" id="A0A263CZ83"/>
<dbReference type="Pfam" id="PF08386">
    <property type="entry name" value="Abhydrolase_4"/>
    <property type="match status" value="1"/>
</dbReference>
<dbReference type="PANTHER" id="PTHR43248">
    <property type="entry name" value="2-SUCCINYL-6-HYDROXY-2,4-CYCLOHEXADIENE-1-CARBOXYLATE SYNTHASE"/>
    <property type="match status" value="1"/>
</dbReference>
<dbReference type="InterPro" id="IPR013595">
    <property type="entry name" value="Pept_S33_TAP-like_C"/>
</dbReference>
<evidence type="ECO:0000313" key="8">
    <source>
        <dbReference type="EMBL" id="OZM71473.1"/>
    </source>
</evidence>
<keyword evidence="2 5" id="KW-0732">Signal</keyword>
<evidence type="ECO:0000256" key="5">
    <source>
        <dbReference type="SAM" id="SignalP"/>
    </source>
</evidence>
<dbReference type="RefSeq" id="WP_094864421.1">
    <property type="nucleotide sequence ID" value="NZ_NKYE01000013.1"/>
</dbReference>
<evidence type="ECO:0000256" key="1">
    <source>
        <dbReference type="ARBA" id="ARBA00010088"/>
    </source>
</evidence>
<dbReference type="PANTHER" id="PTHR43248:SF29">
    <property type="entry name" value="TRIPEPTIDYL AMINOPEPTIDASE"/>
    <property type="match status" value="1"/>
</dbReference>
<dbReference type="InterPro" id="IPR000073">
    <property type="entry name" value="AB_hydrolase_1"/>
</dbReference>